<dbReference type="AlphaFoldDB" id="A0AAD7NIG3"/>
<dbReference type="Proteomes" id="UP001215598">
    <property type="component" value="Unassembled WGS sequence"/>
</dbReference>
<dbReference type="PROSITE" id="PS50005">
    <property type="entry name" value="TPR"/>
    <property type="match status" value="1"/>
</dbReference>
<protein>
    <submittedName>
        <fullName evidence="4">TPR-like protein</fullName>
    </submittedName>
</protein>
<sequence length="249" mass="27640">MFKPGDKLNPYDPAALELPGDEGVQQRLASGTSPMTPELMEKLNDPTQREGLLEMVKQIMKEDAAERERTGETPQQQMLREKREWAQADAKSAQLKIKGNEAFRDGDYKGAFIIYSACMQLSPHEPLYPLNRAAVALKLKMYETAVEDASAALGKGNFNQAKALFRRGQASCFLGEWSKAEKDCEKALTLQPGDRLVVEQIAELKRLRGLPADERDVWVSAQAKTTPGALFGTEGLKRKVEEVLGQSLD</sequence>
<evidence type="ECO:0000313" key="4">
    <source>
        <dbReference type="EMBL" id="KAJ7762492.1"/>
    </source>
</evidence>
<dbReference type="PANTHER" id="PTHR46423">
    <property type="entry name" value="RNA POLYMERASE II-ASSOCIATED PROTEIN 3"/>
    <property type="match status" value="1"/>
</dbReference>
<evidence type="ECO:0000256" key="3">
    <source>
        <dbReference type="SAM" id="MobiDB-lite"/>
    </source>
</evidence>
<dbReference type="SUPFAM" id="SSF48452">
    <property type="entry name" value="TPR-like"/>
    <property type="match status" value="1"/>
</dbReference>
<dbReference type="InterPro" id="IPR019734">
    <property type="entry name" value="TPR_rpt"/>
</dbReference>
<dbReference type="SMART" id="SM00028">
    <property type="entry name" value="TPR"/>
    <property type="match status" value="3"/>
</dbReference>
<evidence type="ECO:0000256" key="2">
    <source>
        <dbReference type="PROSITE-ProRule" id="PRU00339"/>
    </source>
</evidence>
<proteinExistence type="predicted"/>
<reference evidence="4" key="1">
    <citation type="submission" date="2023-03" db="EMBL/GenBank/DDBJ databases">
        <title>Massive genome expansion in bonnet fungi (Mycena s.s.) driven by repeated elements and novel gene families across ecological guilds.</title>
        <authorList>
            <consortium name="Lawrence Berkeley National Laboratory"/>
            <person name="Harder C.B."/>
            <person name="Miyauchi S."/>
            <person name="Viragh M."/>
            <person name="Kuo A."/>
            <person name="Thoen E."/>
            <person name="Andreopoulos B."/>
            <person name="Lu D."/>
            <person name="Skrede I."/>
            <person name="Drula E."/>
            <person name="Henrissat B."/>
            <person name="Morin E."/>
            <person name="Kohler A."/>
            <person name="Barry K."/>
            <person name="LaButti K."/>
            <person name="Morin E."/>
            <person name="Salamov A."/>
            <person name="Lipzen A."/>
            <person name="Mereny Z."/>
            <person name="Hegedus B."/>
            <person name="Baldrian P."/>
            <person name="Stursova M."/>
            <person name="Weitz H."/>
            <person name="Taylor A."/>
            <person name="Grigoriev I.V."/>
            <person name="Nagy L.G."/>
            <person name="Martin F."/>
            <person name="Kauserud H."/>
        </authorList>
    </citation>
    <scope>NUCLEOTIDE SEQUENCE</scope>
    <source>
        <strain evidence="4">CBHHK182m</strain>
    </source>
</reference>
<name>A0AAD7NIG3_9AGAR</name>
<evidence type="ECO:0000256" key="1">
    <source>
        <dbReference type="ARBA" id="ARBA00022803"/>
    </source>
</evidence>
<accession>A0AAD7NIG3</accession>
<feature type="repeat" description="TPR" evidence="2">
    <location>
        <begin position="161"/>
        <end position="194"/>
    </location>
</feature>
<dbReference type="PANTHER" id="PTHR46423:SF1">
    <property type="entry name" value="RNA POLYMERASE II-ASSOCIATED PROTEIN 3"/>
    <property type="match status" value="1"/>
</dbReference>
<evidence type="ECO:0000313" key="5">
    <source>
        <dbReference type="Proteomes" id="UP001215598"/>
    </source>
</evidence>
<dbReference type="Gene3D" id="1.25.40.10">
    <property type="entry name" value="Tetratricopeptide repeat domain"/>
    <property type="match status" value="1"/>
</dbReference>
<dbReference type="Pfam" id="PF00515">
    <property type="entry name" value="TPR_1"/>
    <property type="match status" value="1"/>
</dbReference>
<organism evidence="4 5">
    <name type="scientific">Mycena metata</name>
    <dbReference type="NCBI Taxonomy" id="1033252"/>
    <lineage>
        <taxon>Eukaryota</taxon>
        <taxon>Fungi</taxon>
        <taxon>Dikarya</taxon>
        <taxon>Basidiomycota</taxon>
        <taxon>Agaricomycotina</taxon>
        <taxon>Agaricomycetes</taxon>
        <taxon>Agaricomycetidae</taxon>
        <taxon>Agaricales</taxon>
        <taxon>Marasmiineae</taxon>
        <taxon>Mycenaceae</taxon>
        <taxon>Mycena</taxon>
    </lineage>
</organism>
<dbReference type="EMBL" id="JARKIB010000032">
    <property type="protein sequence ID" value="KAJ7762492.1"/>
    <property type="molecule type" value="Genomic_DNA"/>
</dbReference>
<dbReference type="InterPro" id="IPR011990">
    <property type="entry name" value="TPR-like_helical_dom_sf"/>
</dbReference>
<comment type="caution">
    <text evidence="4">The sequence shown here is derived from an EMBL/GenBank/DDBJ whole genome shotgun (WGS) entry which is preliminary data.</text>
</comment>
<dbReference type="InterPro" id="IPR051966">
    <property type="entry name" value="RPAP3"/>
</dbReference>
<feature type="region of interest" description="Disordered" evidence="3">
    <location>
        <begin position="1"/>
        <end position="47"/>
    </location>
</feature>
<dbReference type="GO" id="GO:0101031">
    <property type="term" value="C:protein folding chaperone complex"/>
    <property type="evidence" value="ECO:0007669"/>
    <property type="project" value="TreeGrafter"/>
</dbReference>
<gene>
    <name evidence="4" type="ORF">B0H16DRAFT_1414425</name>
</gene>
<keyword evidence="1 2" id="KW-0802">TPR repeat</keyword>
<keyword evidence="5" id="KW-1185">Reference proteome</keyword>